<dbReference type="Proteomes" id="UP000316714">
    <property type="component" value="Unassembled WGS sequence"/>
</dbReference>
<organism evidence="1 2">
    <name type="scientific">Posidoniimonas corsicana</name>
    <dbReference type="NCBI Taxonomy" id="1938618"/>
    <lineage>
        <taxon>Bacteria</taxon>
        <taxon>Pseudomonadati</taxon>
        <taxon>Planctomycetota</taxon>
        <taxon>Planctomycetia</taxon>
        <taxon>Pirellulales</taxon>
        <taxon>Lacipirellulaceae</taxon>
        <taxon>Posidoniimonas</taxon>
    </lineage>
</organism>
<dbReference type="RefSeq" id="WP_146567983.1">
    <property type="nucleotide sequence ID" value="NZ_SIHJ01000003.1"/>
</dbReference>
<keyword evidence="2" id="KW-1185">Reference proteome</keyword>
<proteinExistence type="predicted"/>
<comment type="caution">
    <text evidence="1">The sequence shown here is derived from an EMBL/GenBank/DDBJ whole genome shotgun (WGS) entry which is preliminary data.</text>
</comment>
<dbReference type="AlphaFoldDB" id="A0A5C5V452"/>
<name>A0A5C5V452_9BACT</name>
<protein>
    <submittedName>
        <fullName evidence="1">Uncharacterized protein</fullName>
    </submittedName>
</protein>
<accession>A0A5C5V452</accession>
<evidence type="ECO:0000313" key="2">
    <source>
        <dbReference type="Proteomes" id="UP000316714"/>
    </source>
</evidence>
<gene>
    <name evidence="1" type="ORF">KOR34_42950</name>
</gene>
<reference evidence="1 2" key="1">
    <citation type="submission" date="2019-02" db="EMBL/GenBank/DDBJ databases">
        <title>Deep-cultivation of Planctomycetes and their phenomic and genomic characterization uncovers novel biology.</title>
        <authorList>
            <person name="Wiegand S."/>
            <person name="Jogler M."/>
            <person name="Boedeker C."/>
            <person name="Pinto D."/>
            <person name="Vollmers J."/>
            <person name="Rivas-Marin E."/>
            <person name="Kohn T."/>
            <person name="Peeters S.H."/>
            <person name="Heuer A."/>
            <person name="Rast P."/>
            <person name="Oberbeckmann S."/>
            <person name="Bunk B."/>
            <person name="Jeske O."/>
            <person name="Meyerdierks A."/>
            <person name="Storesund J.E."/>
            <person name="Kallscheuer N."/>
            <person name="Luecker S."/>
            <person name="Lage O.M."/>
            <person name="Pohl T."/>
            <person name="Merkel B.J."/>
            <person name="Hornburger P."/>
            <person name="Mueller R.-W."/>
            <person name="Bruemmer F."/>
            <person name="Labrenz M."/>
            <person name="Spormann A.M."/>
            <person name="Op Den Camp H."/>
            <person name="Overmann J."/>
            <person name="Amann R."/>
            <person name="Jetten M.S.M."/>
            <person name="Mascher T."/>
            <person name="Medema M.H."/>
            <person name="Devos D.P."/>
            <person name="Kaster A.-K."/>
            <person name="Ovreas L."/>
            <person name="Rohde M."/>
            <person name="Galperin M.Y."/>
            <person name="Jogler C."/>
        </authorList>
    </citation>
    <scope>NUCLEOTIDE SEQUENCE [LARGE SCALE GENOMIC DNA]</scope>
    <source>
        <strain evidence="1 2">KOR34</strain>
    </source>
</reference>
<sequence>MSTDSAINSVLAAKQAESYGRVAFAVARKSLDAQQAAGDAAVQLIEAAGQLGKAAGKGQQLDAVG</sequence>
<evidence type="ECO:0000313" key="1">
    <source>
        <dbReference type="EMBL" id="TWT32532.1"/>
    </source>
</evidence>
<dbReference type="EMBL" id="SIHJ01000003">
    <property type="protein sequence ID" value="TWT32532.1"/>
    <property type="molecule type" value="Genomic_DNA"/>
</dbReference>
<dbReference type="OrthoDB" id="286718at2"/>